<evidence type="ECO:0000256" key="2">
    <source>
        <dbReference type="ARBA" id="ARBA00022771"/>
    </source>
</evidence>
<keyword evidence="1" id="KW-0479">Metal-binding</keyword>
<feature type="domain" description="Zinc finger PHD-type" evidence="4">
    <location>
        <begin position="14"/>
        <end position="66"/>
    </location>
</feature>
<keyword evidence="6" id="KW-1185">Reference proteome</keyword>
<dbReference type="InterPro" id="IPR013083">
    <property type="entry name" value="Znf_RING/FYVE/PHD"/>
</dbReference>
<name>A0ABD0JYF8_9CAEN</name>
<comment type="caution">
    <text evidence="5">The sequence shown here is derived from an EMBL/GenBank/DDBJ whole genome shotgun (WGS) entry which is preliminary data.</text>
</comment>
<evidence type="ECO:0000256" key="1">
    <source>
        <dbReference type="ARBA" id="ARBA00022723"/>
    </source>
</evidence>
<proteinExistence type="predicted"/>
<dbReference type="Proteomes" id="UP001519460">
    <property type="component" value="Unassembled WGS sequence"/>
</dbReference>
<keyword evidence="3" id="KW-0862">Zinc</keyword>
<dbReference type="EMBL" id="JACVVK020000286">
    <property type="protein sequence ID" value="KAK7480170.1"/>
    <property type="molecule type" value="Genomic_DNA"/>
</dbReference>
<evidence type="ECO:0000259" key="4">
    <source>
        <dbReference type="SMART" id="SM00249"/>
    </source>
</evidence>
<reference evidence="5 6" key="1">
    <citation type="journal article" date="2023" name="Sci. Data">
        <title>Genome assembly of the Korean intertidal mud-creeper Batillaria attramentaria.</title>
        <authorList>
            <person name="Patra A.K."/>
            <person name="Ho P.T."/>
            <person name="Jun S."/>
            <person name="Lee S.J."/>
            <person name="Kim Y."/>
            <person name="Won Y.J."/>
        </authorList>
    </citation>
    <scope>NUCLEOTIDE SEQUENCE [LARGE SCALE GENOMIC DNA]</scope>
    <source>
        <strain evidence="5">Wonlab-2016</strain>
    </source>
</reference>
<organism evidence="5 6">
    <name type="scientific">Batillaria attramentaria</name>
    <dbReference type="NCBI Taxonomy" id="370345"/>
    <lineage>
        <taxon>Eukaryota</taxon>
        <taxon>Metazoa</taxon>
        <taxon>Spiralia</taxon>
        <taxon>Lophotrochozoa</taxon>
        <taxon>Mollusca</taxon>
        <taxon>Gastropoda</taxon>
        <taxon>Caenogastropoda</taxon>
        <taxon>Sorbeoconcha</taxon>
        <taxon>Cerithioidea</taxon>
        <taxon>Batillariidae</taxon>
        <taxon>Batillaria</taxon>
    </lineage>
</organism>
<dbReference type="InterPro" id="IPR001965">
    <property type="entry name" value="Znf_PHD"/>
</dbReference>
<sequence length="126" mass="14120">MPHLCGTAGPRKYMCGCCGEDCLYDGVFCDGCETWRHIACERIGVKELQTFKELPPDFPYICVACRTDSRGSFSFDESIKRLNKAAKQGYEKLESSVIRESLFIKNKLSASRTKAADPKVDTQPKP</sequence>
<evidence type="ECO:0000256" key="3">
    <source>
        <dbReference type="ARBA" id="ARBA00022833"/>
    </source>
</evidence>
<dbReference type="AlphaFoldDB" id="A0ABD0JYF8"/>
<keyword evidence="2" id="KW-0863">Zinc-finger</keyword>
<dbReference type="Gene3D" id="3.30.40.10">
    <property type="entry name" value="Zinc/RING finger domain, C3HC4 (zinc finger)"/>
    <property type="match status" value="1"/>
</dbReference>
<evidence type="ECO:0000313" key="6">
    <source>
        <dbReference type="Proteomes" id="UP001519460"/>
    </source>
</evidence>
<dbReference type="InterPro" id="IPR011011">
    <property type="entry name" value="Znf_FYVE_PHD"/>
</dbReference>
<evidence type="ECO:0000313" key="5">
    <source>
        <dbReference type="EMBL" id="KAK7480170.1"/>
    </source>
</evidence>
<protein>
    <recommendedName>
        <fullName evidence="4">Zinc finger PHD-type domain-containing protein</fullName>
    </recommendedName>
</protein>
<dbReference type="SMART" id="SM00249">
    <property type="entry name" value="PHD"/>
    <property type="match status" value="1"/>
</dbReference>
<gene>
    <name evidence="5" type="ORF">BaRGS_00028555</name>
</gene>
<dbReference type="GO" id="GO:0008270">
    <property type="term" value="F:zinc ion binding"/>
    <property type="evidence" value="ECO:0007669"/>
    <property type="project" value="UniProtKB-KW"/>
</dbReference>
<accession>A0ABD0JYF8</accession>
<dbReference type="SUPFAM" id="SSF57903">
    <property type="entry name" value="FYVE/PHD zinc finger"/>
    <property type="match status" value="1"/>
</dbReference>